<evidence type="ECO:0000313" key="3">
    <source>
        <dbReference type="EMBL" id="ELY80085.1"/>
    </source>
</evidence>
<feature type="region of interest" description="Disordered" evidence="1">
    <location>
        <begin position="178"/>
        <end position="202"/>
    </location>
</feature>
<dbReference type="SUPFAM" id="SSF103256">
    <property type="entry name" value="Hypothetical protein TM0160"/>
    <property type="match status" value="1"/>
</dbReference>
<dbReference type="InterPro" id="IPR003729">
    <property type="entry name" value="Bi_nuclease_dom"/>
</dbReference>
<accession>L9Z0R9</accession>
<dbReference type="GO" id="GO:0004518">
    <property type="term" value="F:nuclease activity"/>
    <property type="evidence" value="ECO:0007669"/>
    <property type="project" value="InterPro"/>
</dbReference>
<keyword evidence="4" id="KW-1185">Reference proteome</keyword>
<dbReference type="PROSITE" id="PS51658">
    <property type="entry name" value="BFN"/>
    <property type="match status" value="1"/>
</dbReference>
<evidence type="ECO:0000313" key="4">
    <source>
        <dbReference type="Proteomes" id="UP000011592"/>
    </source>
</evidence>
<reference evidence="3 4" key="1">
    <citation type="journal article" date="2014" name="PLoS Genet.">
        <title>Phylogenetically driven sequencing of extremely halophilic archaea reveals strategies for static and dynamic osmo-response.</title>
        <authorList>
            <person name="Becker E.A."/>
            <person name="Seitzer P.M."/>
            <person name="Tritt A."/>
            <person name="Larsen D."/>
            <person name="Krusor M."/>
            <person name="Yao A.I."/>
            <person name="Wu D."/>
            <person name="Madern D."/>
            <person name="Eisen J.A."/>
            <person name="Darling A.E."/>
            <person name="Facciotti M.T."/>
        </authorList>
    </citation>
    <scope>NUCLEOTIDE SEQUENCE [LARGE SCALE GENOMIC DNA]</scope>
    <source>
        <strain evidence="3 4">JCM 14663</strain>
    </source>
</reference>
<name>L9Z0R9_9EURY</name>
<proteinExistence type="predicted"/>
<feature type="domain" description="BFN" evidence="2">
    <location>
        <begin position="47"/>
        <end position="186"/>
    </location>
</feature>
<feature type="compositionally biased region" description="Acidic residues" evidence="1">
    <location>
        <begin position="178"/>
        <end position="193"/>
    </location>
</feature>
<gene>
    <name evidence="3" type="ORF">C486_10235</name>
</gene>
<dbReference type="AlphaFoldDB" id="L9Z0R9"/>
<organism evidence="3 4">
    <name type="scientific">Natrinema gari JCM 14663</name>
    <dbReference type="NCBI Taxonomy" id="1230459"/>
    <lineage>
        <taxon>Archaea</taxon>
        <taxon>Methanobacteriati</taxon>
        <taxon>Methanobacteriota</taxon>
        <taxon>Stenosarchaea group</taxon>
        <taxon>Halobacteria</taxon>
        <taxon>Halobacteriales</taxon>
        <taxon>Natrialbaceae</taxon>
        <taxon>Natrinema</taxon>
    </lineage>
</organism>
<dbReference type="EMBL" id="AOIJ01000049">
    <property type="protein sequence ID" value="ELY80085.1"/>
    <property type="molecule type" value="Genomic_DNA"/>
</dbReference>
<dbReference type="Gene3D" id="3.10.690.10">
    <property type="entry name" value="Bifunctional nuclease domain"/>
    <property type="match status" value="1"/>
</dbReference>
<dbReference type="Proteomes" id="UP000011592">
    <property type="component" value="Unassembled WGS sequence"/>
</dbReference>
<dbReference type="PATRIC" id="fig|1230459.4.peg.2043"/>
<evidence type="ECO:0000256" key="1">
    <source>
        <dbReference type="SAM" id="MobiDB-lite"/>
    </source>
</evidence>
<evidence type="ECO:0000259" key="2">
    <source>
        <dbReference type="PROSITE" id="PS51658"/>
    </source>
</evidence>
<protein>
    <recommendedName>
        <fullName evidence="2">BFN domain-containing protein</fullName>
    </recommendedName>
</protein>
<dbReference type="Pfam" id="PF02577">
    <property type="entry name" value="BFN_dom"/>
    <property type="match status" value="1"/>
</dbReference>
<sequence>MSSWTGEGEPVSARSSSRTGAVGAAAAPAGHAFATGHVFPLPPEDVAMQASIDAVRVAGTPEGPVPVVVLAVEGESDVVPIFIGFSEATSIARGLEAEDIGRPLTHDLLLDVMEELGSRIDRIVVTGIEERDDGQGGTYIADIHLQTPRGETVIDARPSDSLALAARTNASIEITEDVFEDSRDDSEKFDELEDIRNVSGEL</sequence>
<comment type="caution">
    <text evidence="3">The sequence shown here is derived from an EMBL/GenBank/DDBJ whole genome shotgun (WGS) entry which is preliminary data.</text>
</comment>
<dbReference type="InterPro" id="IPR036104">
    <property type="entry name" value="BFN_sf"/>
</dbReference>